<reference evidence="1" key="2">
    <citation type="journal article" date="2022" name="New Phytol.">
        <title>Evolutionary transition to the ectomycorrhizal habit in the genomes of a hyperdiverse lineage of mushroom-forming fungi.</title>
        <authorList>
            <person name="Looney B."/>
            <person name="Miyauchi S."/>
            <person name="Morin E."/>
            <person name="Drula E."/>
            <person name="Courty P.E."/>
            <person name="Kohler A."/>
            <person name="Kuo A."/>
            <person name="LaButti K."/>
            <person name="Pangilinan J."/>
            <person name="Lipzen A."/>
            <person name="Riley R."/>
            <person name="Andreopoulos W."/>
            <person name="He G."/>
            <person name="Johnson J."/>
            <person name="Nolan M."/>
            <person name="Tritt A."/>
            <person name="Barry K.W."/>
            <person name="Grigoriev I.V."/>
            <person name="Nagy L.G."/>
            <person name="Hibbett D."/>
            <person name="Henrissat B."/>
            <person name="Matheny P.B."/>
            <person name="Labbe J."/>
            <person name="Martin F.M."/>
        </authorList>
    </citation>
    <scope>NUCLEOTIDE SEQUENCE</scope>
    <source>
        <strain evidence="1">HHB10654</strain>
    </source>
</reference>
<dbReference type="Proteomes" id="UP000814140">
    <property type="component" value="Unassembled WGS sequence"/>
</dbReference>
<evidence type="ECO:0000313" key="1">
    <source>
        <dbReference type="EMBL" id="KAI0058152.1"/>
    </source>
</evidence>
<name>A0ACB8SPM7_9AGAM</name>
<reference evidence="1" key="1">
    <citation type="submission" date="2021-03" db="EMBL/GenBank/DDBJ databases">
        <authorList>
            <consortium name="DOE Joint Genome Institute"/>
            <person name="Ahrendt S."/>
            <person name="Looney B.P."/>
            <person name="Miyauchi S."/>
            <person name="Morin E."/>
            <person name="Drula E."/>
            <person name="Courty P.E."/>
            <person name="Chicoki N."/>
            <person name="Fauchery L."/>
            <person name="Kohler A."/>
            <person name="Kuo A."/>
            <person name="Labutti K."/>
            <person name="Pangilinan J."/>
            <person name="Lipzen A."/>
            <person name="Riley R."/>
            <person name="Andreopoulos W."/>
            <person name="He G."/>
            <person name="Johnson J."/>
            <person name="Barry K.W."/>
            <person name="Grigoriev I.V."/>
            <person name="Nagy L."/>
            <person name="Hibbett D."/>
            <person name="Henrissat B."/>
            <person name="Matheny P.B."/>
            <person name="Labbe J."/>
            <person name="Martin F."/>
        </authorList>
    </citation>
    <scope>NUCLEOTIDE SEQUENCE</scope>
    <source>
        <strain evidence="1">HHB10654</strain>
    </source>
</reference>
<comment type="caution">
    <text evidence="1">The sequence shown here is derived from an EMBL/GenBank/DDBJ whole genome shotgun (WGS) entry which is preliminary data.</text>
</comment>
<organism evidence="1 2">
    <name type="scientific">Artomyces pyxidatus</name>
    <dbReference type="NCBI Taxonomy" id="48021"/>
    <lineage>
        <taxon>Eukaryota</taxon>
        <taxon>Fungi</taxon>
        <taxon>Dikarya</taxon>
        <taxon>Basidiomycota</taxon>
        <taxon>Agaricomycotina</taxon>
        <taxon>Agaricomycetes</taxon>
        <taxon>Russulales</taxon>
        <taxon>Auriscalpiaceae</taxon>
        <taxon>Artomyces</taxon>
    </lineage>
</organism>
<proteinExistence type="predicted"/>
<keyword evidence="2" id="KW-1185">Reference proteome</keyword>
<protein>
    <submittedName>
        <fullName evidence="1">Uncharacterized protein</fullName>
    </submittedName>
</protein>
<sequence length="423" mass="46194">MSQWMSVTFLGTSSGGGPSETRNCSSLVLDVVGNGSLWMVDCAEGTLRQFVLQPSRLNNQRAPLKVSRVDNIFITHMHADHVMGLITLLRNVLGILYPDSPVSLTRAPKVNIYGPAGLRAFVRSNLSLTHTRTADGYAVHELLVPTDARTPCEPAEVLHPSERRGRDLLCDQDGFWRDITIVKSQRGEIRVQAGPIIHRDPCIGYVMHEPELVVSSPYPRQPRKLVVLGDTSSASALTPLVTSTPGRVSLLIHEATDAFIPAHVDSQLAAKRSQAVVKSKTDEHGHSTPVQAGECAGLWGAERLILNHIGGRFHVPLHASQHFLKHRHGILREMEWQATEAWRRAATASASTSGGLSASRQLSPKEISELKTFAAYDFFTMDIPAQPLMAPDPQAGTNAETFIASEGGLQTVGSMPILKRRRT</sequence>
<accession>A0ACB8SPM7</accession>
<evidence type="ECO:0000313" key="2">
    <source>
        <dbReference type="Proteomes" id="UP000814140"/>
    </source>
</evidence>
<dbReference type="EMBL" id="MU277238">
    <property type="protein sequence ID" value="KAI0058152.1"/>
    <property type="molecule type" value="Genomic_DNA"/>
</dbReference>
<gene>
    <name evidence="1" type="ORF">BV25DRAFT_1891647</name>
</gene>